<protein>
    <submittedName>
        <fullName evidence="2">Uncharacterized protein</fullName>
    </submittedName>
</protein>
<dbReference type="Pfam" id="PF20420">
    <property type="entry name" value="DUF6702"/>
    <property type="match status" value="1"/>
</dbReference>
<sequence length="160" mass="17913">MNWKRWVLLGAVLLATAPALAHKYHASLTTVEWNAESKALEVVVRVFADDLEAAITKSRGTPFQLESADETAVAAYLAEHVVFRIGDTRLKPNWVGMEMDVRQLWAYIEIPVPQGIEGLALHHSVFFDLFGDQINTVNVNVTGTVKSLVFDRNRPRQSLL</sequence>
<feature type="chain" id="PRO_5035257216" evidence="1">
    <location>
        <begin position="22"/>
        <end position="160"/>
    </location>
</feature>
<dbReference type="InterPro" id="IPR046525">
    <property type="entry name" value="DUF6702"/>
</dbReference>
<reference evidence="2" key="1">
    <citation type="submission" date="2021-03" db="EMBL/GenBank/DDBJ databases">
        <title>Acanthopleuribacteraceae sp. M133.</title>
        <authorList>
            <person name="Wang G."/>
        </authorList>
    </citation>
    <scope>NUCLEOTIDE SEQUENCE</scope>
    <source>
        <strain evidence="2">M133</strain>
    </source>
</reference>
<keyword evidence="3" id="KW-1185">Reference proteome</keyword>
<feature type="signal peptide" evidence="1">
    <location>
        <begin position="1"/>
        <end position="21"/>
    </location>
</feature>
<accession>A0A8A4TJ34</accession>
<dbReference type="Proteomes" id="UP000663929">
    <property type="component" value="Chromosome"/>
</dbReference>
<evidence type="ECO:0000313" key="3">
    <source>
        <dbReference type="Proteomes" id="UP000663929"/>
    </source>
</evidence>
<evidence type="ECO:0000256" key="1">
    <source>
        <dbReference type="SAM" id="SignalP"/>
    </source>
</evidence>
<proteinExistence type="predicted"/>
<dbReference type="EMBL" id="CP071793">
    <property type="protein sequence ID" value="QTD49936.1"/>
    <property type="molecule type" value="Genomic_DNA"/>
</dbReference>
<dbReference type="AlphaFoldDB" id="A0A8A4TJ34"/>
<dbReference type="RefSeq" id="WP_237379567.1">
    <property type="nucleotide sequence ID" value="NZ_CP071793.1"/>
</dbReference>
<keyword evidence="1" id="KW-0732">Signal</keyword>
<evidence type="ECO:0000313" key="2">
    <source>
        <dbReference type="EMBL" id="QTD49936.1"/>
    </source>
</evidence>
<dbReference type="KEGG" id="scor:J3U87_30510"/>
<gene>
    <name evidence="2" type="ORF">J3U87_30510</name>
</gene>
<organism evidence="2 3">
    <name type="scientific">Sulfidibacter corallicola</name>
    <dbReference type="NCBI Taxonomy" id="2818388"/>
    <lineage>
        <taxon>Bacteria</taxon>
        <taxon>Pseudomonadati</taxon>
        <taxon>Acidobacteriota</taxon>
        <taxon>Holophagae</taxon>
        <taxon>Acanthopleuribacterales</taxon>
        <taxon>Acanthopleuribacteraceae</taxon>
        <taxon>Sulfidibacter</taxon>
    </lineage>
</organism>
<name>A0A8A4TJ34_SULCO</name>